<keyword evidence="5" id="KW-0804">Transcription</keyword>
<keyword evidence="8" id="KW-1185">Reference proteome</keyword>
<dbReference type="Proteomes" id="UP001183202">
    <property type="component" value="Unassembled WGS sequence"/>
</dbReference>
<reference evidence="8" key="1">
    <citation type="submission" date="2023-07" db="EMBL/GenBank/DDBJ databases">
        <title>30 novel species of actinomycetes from the DSMZ collection.</title>
        <authorList>
            <person name="Nouioui I."/>
        </authorList>
    </citation>
    <scope>NUCLEOTIDE SEQUENCE [LARGE SCALE GENOMIC DNA]</scope>
    <source>
        <strain evidence="8">DSM 45834</strain>
    </source>
</reference>
<evidence type="ECO:0000313" key="7">
    <source>
        <dbReference type="EMBL" id="MDT0350886.1"/>
    </source>
</evidence>
<evidence type="ECO:0000313" key="8">
    <source>
        <dbReference type="Proteomes" id="UP001183202"/>
    </source>
</evidence>
<dbReference type="PROSITE" id="PS50949">
    <property type="entry name" value="HTH_GNTR"/>
    <property type="match status" value="1"/>
</dbReference>
<dbReference type="PANTHER" id="PTHR46577:SF1">
    <property type="entry name" value="HTH-TYPE TRANSCRIPTIONAL REGULATORY PROTEIN GABR"/>
    <property type="match status" value="1"/>
</dbReference>
<keyword evidence="7" id="KW-0808">Transferase</keyword>
<protein>
    <submittedName>
        <fullName evidence="7">PLP-dependent aminotransferase family protein</fullName>
    </submittedName>
</protein>
<dbReference type="CDD" id="cd07377">
    <property type="entry name" value="WHTH_GntR"/>
    <property type="match status" value="1"/>
</dbReference>
<evidence type="ECO:0000256" key="1">
    <source>
        <dbReference type="ARBA" id="ARBA00005384"/>
    </source>
</evidence>
<dbReference type="SUPFAM" id="SSF53383">
    <property type="entry name" value="PLP-dependent transferases"/>
    <property type="match status" value="1"/>
</dbReference>
<evidence type="ECO:0000256" key="4">
    <source>
        <dbReference type="ARBA" id="ARBA00023125"/>
    </source>
</evidence>
<accession>A0ABU2NAA9</accession>
<organism evidence="7 8">
    <name type="scientific">Pseudonocardia charpentierae</name>
    <dbReference type="NCBI Taxonomy" id="3075545"/>
    <lineage>
        <taxon>Bacteria</taxon>
        <taxon>Bacillati</taxon>
        <taxon>Actinomycetota</taxon>
        <taxon>Actinomycetes</taxon>
        <taxon>Pseudonocardiales</taxon>
        <taxon>Pseudonocardiaceae</taxon>
        <taxon>Pseudonocardia</taxon>
    </lineage>
</organism>
<sequence length="463" mass="47696">MPLVDLPLPALERDADTPLAVQLAHALRTAARAGAVRVGDRLPSTRSLALDLDVSRTVTAAAYDQLLAEGWLAGRRGAGTFVVAVPPSVTGPRGPVDAARPARARATGDAAPIDLRAGMPCVAALDRAAWRRAWRAAADEPPDIRPDPVGLPAFRSAVVEHLLRHRGLPADPGTVLATGGTTAAVGELARILPRGAAVAVEEPGYQRAVEALRSGGLEVVPVPVDGDGLVVDALPAGLSAVYCTPAHQFPLGARLSAARRVALVARARTEGFLVVEDDYDGELRYDVAPLPLLAALGPDVVVHLGTASKLLTPTLGVGWLVGPPDVCTALVGQRDRAGVRPARAGQRVFAELAGHGDLGRHLRRLRRELAERRRAVVAAVADAERQILGDAAGAHVVVPLASASAEESVLATAAADGVTLDGLSRHHSGVPSQAGIVLGYAGPTRAELDCALPAVTAVLRAAG</sequence>
<name>A0ABU2NAA9_9PSEU</name>
<evidence type="ECO:0000259" key="6">
    <source>
        <dbReference type="PROSITE" id="PS50949"/>
    </source>
</evidence>
<dbReference type="InterPro" id="IPR004839">
    <property type="entry name" value="Aminotransferase_I/II_large"/>
</dbReference>
<dbReference type="GO" id="GO:0008483">
    <property type="term" value="F:transaminase activity"/>
    <property type="evidence" value="ECO:0007669"/>
    <property type="project" value="UniProtKB-KW"/>
</dbReference>
<dbReference type="Pfam" id="PF00155">
    <property type="entry name" value="Aminotran_1_2"/>
    <property type="match status" value="1"/>
</dbReference>
<dbReference type="CDD" id="cd00609">
    <property type="entry name" value="AAT_like"/>
    <property type="match status" value="1"/>
</dbReference>
<evidence type="ECO:0000256" key="3">
    <source>
        <dbReference type="ARBA" id="ARBA00023015"/>
    </source>
</evidence>
<dbReference type="SMART" id="SM00345">
    <property type="entry name" value="HTH_GNTR"/>
    <property type="match status" value="1"/>
</dbReference>
<gene>
    <name evidence="7" type="ORF">RM445_15245</name>
</gene>
<dbReference type="SUPFAM" id="SSF46785">
    <property type="entry name" value="Winged helix' DNA-binding domain"/>
    <property type="match status" value="1"/>
</dbReference>
<keyword evidence="7" id="KW-0032">Aminotransferase</keyword>
<comment type="caution">
    <text evidence="7">The sequence shown here is derived from an EMBL/GenBank/DDBJ whole genome shotgun (WGS) entry which is preliminary data.</text>
</comment>
<keyword evidence="3" id="KW-0805">Transcription regulation</keyword>
<dbReference type="PANTHER" id="PTHR46577">
    <property type="entry name" value="HTH-TYPE TRANSCRIPTIONAL REGULATORY PROTEIN GABR"/>
    <property type="match status" value="1"/>
</dbReference>
<dbReference type="RefSeq" id="WP_311556929.1">
    <property type="nucleotide sequence ID" value="NZ_JAVREJ010000010.1"/>
</dbReference>
<dbReference type="Pfam" id="PF00392">
    <property type="entry name" value="GntR"/>
    <property type="match status" value="1"/>
</dbReference>
<evidence type="ECO:0000256" key="5">
    <source>
        <dbReference type="ARBA" id="ARBA00023163"/>
    </source>
</evidence>
<dbReference type="InterPro" id="IPR015424">
    <property type="entry name" value="PyrdxlP-dep_Trfase"/>
</dbReference>
<dbReference type="InterPro" id="IPR015421">
    <property type="entry name" value="PyrdxlP-dep_Trfase_major"/>
</dbReference>
<dbReference type="EMBL" id="JAVREJ010000010">
    <property type="protein sequence ID" value="MDT0350886.1"/>
    <property type="molecule type" value="Genomic_DNA"/>
</dbReference>
<proteinExistence type="inferred from homology"/>
<dbReference type="Gene3D" id="3.40.640.10">
    <property type="entry name" value="Type I PLP-dependent aspartate aminotransferase-like (Major domain)"/>
    <property type="match status" value="1"/>
</dbReference>
<evidence type="ECO:0000256" key="2">
    <source>
        <dbReference type="ARBA" id="ARBA00022898"/>
    </source>
</evidence>
<dbReference type="InterPro" id="IPR036388">
    <property type="entry name" value="WH-like_DNA-bd_sf"/>
</dbReference>
<dbReference type="InterPro" id="IPR051446">
    <property type="entry name" value="HTH_trans_reg/aminotransferase"/>
</dbReference>
<keyword evidence="2" id="KW-0663">Pyridoxal phosphate</keyword>
<dbReference type="Gene3D" id="1.10.10.10">
    <property type="entry name" value="Winged helix-like DNA-binding domain superfamily/Winged helix DNA-binding domain"/>
    <property type="match status" value="1"/>
</dbReference>
<dbReference type="InterPro" id="IPR036390">
    <property type="entry name" value="WH_DNA-bd_sf"/>
</dbReference>
<dbReference type="InterPro" id="IPR000524">
    <property type="entry name" value="Tscrpt_reg_HTH_GntR"/>
</dbReference>
<keyword evidence="4" id="KW-0238">DNA-binding</keyword>
<comment type="similarity">
    <text evidence="1">In the C-terminal section; belongs to the class-I pyridoxal-phosphate-dependent aminotransferase family.</text>
</comment>
<feature type="domain" description="HTH gntR-type" evidence="6">
    <location>
        <begin position="17"/>
        <end position="85"/>
    </location>
</feature>